<dbReference type="Proteomes" id="UP000501325">
    <property type="component" value="Chromosome"/>
</dbReference>
<dbReference type="Pfam" id="PF04023">
    <property type="entry name" value="FeoA"/>
    <property type="match status" value="1"/>
</dbReference>
<gene>
    <name evidence="5" type="ORF">BREV_BREV_00030</name>
    <name evidence="3" type="ORF">GGR11_001080</name>
    <name evidence="4" type="ORF">GYM46_01525</name>
</gene>
<name>A0A6G7EEM3_9CAUL</name>
<proteinExistence type="predicted"/>
<dbReference type="InterPro" id="IPR038157">
    <property type="entry name" value="FeoA_core_dom"/>
</dbReference>
<keyword evidence="1" id="KW-0408">Iron</keyword>
<keyword evidence="6" id="KW-1185">Reference proteome</keyword>
<dbReference type="InterPro" id="IPR007167">
    <property type="entry name" value="Fe-transptr_FeoA-like"/>
</dbReference>
<organism evidence="3 8">
    <name type="scientific">Brevundimonas mediterranea</name>
    <dbReference type="NCBI Taxonomy" id="74329"/>
    <lineage>
        <taxon>Bacteria</taxon>
        <taxon>Pseudomonadati</taxon>
        <taxon>Pseudomonadota</taxon>
        <taxon>Alphaproteobacteria</taxon>
        <taxon>Caulobacterales</taxon>
        <taxon>Caulobacteraceae</taxon>
        <taxon>Brevundimonas</taxon>
    </lineage>
</organism>
<evidence type="ECO:0000256" key="1">
    <source>
        <dbReference type="ARBA" id="ARBA00023004"/>
    </source>
</evidence>
<evidence type="ECO:0000313" key="4">
    <source>
        <dbReference type="EMBL" id="QIH71772.1"/>
    </source>
</evidence>
<dbReference type="PANTHER" id="PTHR42954">
    <property type="entry name" value="FE(2+) TRANSPORT PROTEIN A"/>
    <property type="match status" value="1"/>
</dbReference>
<evidence type="ECO:0000313" key="3">
    <source>
        <dbReference type="EMBL" id="MBB3871566.1"/>
    </source>
</evidence>
<dbReference type="EMBL" id="CP048751">
    <property type="protein sequence ID" value="QIH71772.1"/>
    <property type="molecule type" value="Genomic_DNA"/>
</dbReference>
<feature type="domain" description="Ferrous iron transporter FeoA-like" evidence="2">
    <location>
        <begin position="5"/>
        <end position="85"/>
    </location>
</feature>
<dbReference type="SUPFAM" id="SSF50037">
    <property type="entry name" value="C-terminal domain of transcriptional repressors"/>
    <property type="match status" value="1"/>
</dbReference>
<dbReference type="GO" id="GO:0046914">
    <property type="term" value="F:transition metal ion binding"/>
    <property type="evidence" value="ECO:0007669"/>
    <property type="project" value="InterPro"/>
</dbReference>
<protein>
    <submittedName>
        <fullName evidence="3">Ferrous iron transport protein A</fullName>
    </submittedName>
</protein>
<reference evidence="5 6" key="1">
    <citation type="submission" date="2018-11" db="EMBL/GenBank/DDBJ databases">
        <authorList>
            <person name="Peiro R."/>
            <person name="Begona"/>
            <person name="Cbmso G."/>
            <person name="Lopez M."/>
            <person name="Gonzalez S."/>
            <person name="Sacristan E."/>
            <person name="Castillo E."/>
        </authorList>
    </citation>
    <scope>NUCLEOTIDE SEQUENCE [LARGE SCALE GENOMIC DNA]</scope>
    <source>
        <strain evidence="5">Brev_genome</strain>
    </source>
</reference>
<dbReference type="RefSeq" id="WP_008258842.1">
    <property type="nucleotide sequence ID" value="NZ_CP048751.1"/>
</dbReference>
<dbReference type="EMBL" id="JACIDA010000001">
    <property type="protein sequence ID" value="MBB3871566.1"/>
    <property type="molecule type" value="Genomic_DNA"/>
</dbReference>
<dbReference type="PANTHER" id="PTHR42954:SF2">
    <property type="entry name" value="FE(2+) TRANSPORT PROTEIN A"/>
    <property type="match status" value="1"/>
</dbReference>
<dbReference type="Proteomes" id="UP000289220">
    <property type="component" value="Unassembled WGS sequence"/>
</dbReference>
<evidence type="ECO:0000313" key="8">
    <source>
        <dbReference type="Proteomes" id="UP000532936"/>
    </source>
</evidence>
<evidence type="ECO:0000313" key="6">
    <source>
        <dbReference type="Proteomes" id="UP000289220"/>
    </source>
</evidence>
<dbReference type="AlphaFoldDB" id="A0A6G7EEM3"/>
<dbReference type="InterPro" id="IPR008988">
    <property type="entry name" value="Transcriptional_repressor_C"/>
</dbReference>
<dbReference type="KEGG" id="bmed:GYM46_01525"/>
<dbReference type="SMART" id="SM00899">
    <property type="entry name" value="FeoA"/>
    <property type="match status" value="1"/>
</dbReference>
<evidence type="ECO:0000259" key="2">
    <source>
        <dbReference type="SMART" id="SM00899"/>
    </source>
</evidence>
<evidence type="ECO:0000313" key="7">
    <source>
        <dbReference type="Proteomes" id="UP000501325"/>
    </source>
</evidence>
<accession>A0A6G7EEM3</accession>
<dbReference type="EMBL" id="UXHF01000001">
    <property type="protein sequence ID" value="VDC49543.1"/>
    <property type="molecule type" value="Genomic_DNA"/>
</dbReference>
<dbReference type="InterPro" id="IPR052713">
    <property type="entry name" value="FeoA"/>
</dbReference>
<reference evidence="4 7" key="2">
    <citation type="submission" date="2020-01" db="EMBL/GenBank/DDBJ databases">
        <authorList>
            <person name="Wang S."/>
        </authorList>
    </citation>
    <scope>NUCLEOTIDE SEQUENCE [LARGE SCALE GENOMIC DNA]</scope>
    <source>
        <strain evidence="4 7">D151-2-6</strain>
    </source>
</reference>
<sequence length="88" mass="9746">MTDTIKLSQARRGDQGVITQVGAHCHHQGEAVELERRLLELGFVEGAHVELLHEGLFGRDPIAIKVDDMRVALRRHEAASLTIRLDAA</sequence>
<dbReference type="Proteomes" id="UP000532936">
    <property type="component" value="Unassembled WGS sequence"/>
</dbReference>
<evidence type="ECO:0000313" key="5">
    <source>
        <dbReference type="EMBL" id="VDC49543.1"/>
    </source>
</evidence>
<dbReference type="Gene3D" id="2.30.30.90">
    <property type="match status" value="1"/>
</dbReference>
<reference evidence="3 8" key="3">
    <citation type="submission" date="2020-08" db="EMBL/GenBank/DDBJ databases">
        <title>Genomic Encyclopedia of Type Strains, Phase IV (KMG-IV): sequencing the most valuable type-strain genomes for metagenomic binning, comparative biology and taxonomic classification.</title>
        <authorList>
            <person name="Goeker M."/>
        </authorList>
    </citation>
    <scope>NUCLEOTIDE SEQUENCE [LARGE SCALE GENOMIC DNA]</scope>
    <source>
        <strain evidence="3 8">DSM 14878</strain>
    </source>
</reference>